<dbReference type="EMBL" id="GECZ01006911">
    <property type="protein sequence ID" value="JAS62858.1"/>
    <property type="molecule type" value="Transcribed_RNA"/>
</dbReference>
<keyword evidence="1" id="KW-0472">Membrane</keyword>
<name>A0A1B6GKA5_9HEMI</name>
<evidence type="ECO:0000256" key="1">
    <source>
        <dbReference type="SAM" id="Phobius"/>
    </source>
</evidence>
<proteinExistence type="predicted"/>
<dbReference type="AlphaFoldDB" id="A0A1B6GKA5"/>
<organism evidence="2">
    <name type="scientific">Cuerna arida</name>
    <dbReference type="NCBI Taxonomy" id="1464854"/>
    <lineage>
        <taxon>Eukaryota</taxon>
        <taxon>Metazoa</taxon>
        <taxon>Ecdysozoa</taxon>
        <taxon>Arthropoda</taxon>
        <taxon>Hexapoda</taxon>
        <taxon>Insecta</taxon>
        <taxon>Pterygota</taxon>
        <taxon>Neoptera</taxon>
        <taxon>Paraneoptera</taxon>
        <taxon>Hemiptera</taxon>
        <taxon>Auchenorrhyncha</taxon>
        <taxon>Membracoidea</taxon>
        <taxon>Cicadellidae</taxon>
        <taxon>Cicadellinae</taxon>
        <taxon>Proconiini</taxon>
        <taxon>Cuerna</taxon>
    </lineage>
</organism>
<feature type="non-terminal residue" evidence="2">
    <location>
        <position position="1"/>
    </location>
</feature>
<evidence type="ECO:0000313" key="2">
    <source>
        <dbReference type="EMBL" id="JAS62858.1"/>
    </source>
</evidence>
<accession>A0A1B6GKA5</accession>
<protein>
    <submittedName>
        <fullName evidence="2">Uncharacterized protein</fullName>
    </submittedName>
</protein>
<keyword evidence="1" id="KW-1133">Transmembrane helix</keyword>
<sequence length="198" mass="23490">IKLGKTPITEIDLIQLEQFSEFISLFSSVMFKLLVCIYFQYILLFSLSKSNDETMKIIGDDDSFENDEHKPTIFELVELGNNITRSLNNPTAIPGHQFVRDLFVYWEDISWLRTFVRMNRRDGRIVYNAIKKQGGPPFLNVEFEDSILLNAYSHWTKRDIREIRETIHDIDVIWSHMELYLKNEDEHMAPTFYSKKKE</sequence>
<feature type="transmembrane region" description="Helical" evidence="1">
    <location>
        <begin position="22"/>
        <end position="47"/>
    </location>
</feature>
<keyword evidence="1" id="KW-0812">Transmembrane</keyword>
<gene>
    <name evidence="2" type="ORF">g.11371</name>
</gene>
<reference evidence="2" key="1">
    <citation type="submission" date="2015-11" db="EMBL/GenBank/DDBJ databases">
        <title>De novo transcriptome assembly of four potential Pierce s Disease insect vectors from Arizona vineyards.</title>
        <authorList>
            <person name="Tassone E.E."/>
        </authorList>
    </citation>
    <scope>NUCLEOTIDE SEQUENCE</scope>
</reference>